<dbReference type="PANTHER" id="PTHR32024:SF1">
    <property type="entry name" value="KTR SYSTEM POTASSIUM UPTAKE PROTEIN B"/>
    <property type="match status" value="1"/>
</dbReference>
<dbReference type="Pfam" id="PF02386">
    <property type="entry name" value="TrkH"/>
    <property type="match status" value="1"/>
</dbReference>
<dbReference type="GO" id="GO:0005886">
    <property type="term" value="C:plasma membrane"/>
    <property type="evidence" value="ECO:0007669"/>
    <property type="project" value="UniProtKB-SubCell"/>
</dbReference>
<dbReference type="InterPro" id="IPR004772">
    <property type="entry name" value="TrkH"/>
</dbReference>
<dbReference type="Proteomes" id="UP000305874">
    <property type="component" value="Unassembled WGS sequence"/>
</dbReference>
<dbReference type="PANTHER" id="PTHR32024">
    <property type="entry name" value="TRK SYSTEM POTASSIUM UPTAKE PROTEIN TRKG-RELATED"/>
    <property type="match status" value="1"/>
</dbReference>
<reference evidence="12" key="2">
    <citation type="submission" date="2019-06" db="EMBL/GenBank/DDBJ databases">
        <title>Co-occurence of chitin degradation, pigmentation and bioactivity in marine Pseudoalteromonas.</title>
        <authorList>
            <person name="Sonnenschein E.C."/>
            <person name="Bech P.K."/>
        </authorList>
    </citation>
    <scope>NUCLEOTIDE SEQUENCE [LARGE SCALE GENOMIC DNA]</scope>
    <source>
        <strain evidence="12">S2897</strain>
    </source>
</reference>
<evidence type="ECO:0000256" key="9">
    <source>
        <dbReference type="ARBA" id="ARBA00023136"/>
    </source>
</evidence>
<feature type="transmembrane region" description="Helical" evidence="10">
    <location>
        <begin position="202"/>
        <end position="228"/>
    </location>
</feature>
<dbReference type="RefSeq" id="WP_138548891.1">
    <property type="nucleotide sequence ID" value="NZ_CP023396.1"/>
</dbReference>
<feature type="transmembrane region" description="Helical" evidence="10">
    <location>
        <begin position="415"/>
        <end position="436"/>
    </location>
</feature>
<evidence type="ECO:0000256" key="6">
    <source>
        <dbReference type="ARBA" id="ARBA00022958"/>
    </source>
</evidence>
<feature type="transmembrane region" description="Helical" evidence="10">
    <location>
        <begin position="133"/>
        <end position="158"/>
    </location>
</feature>
<comment type="caution">
    <text evidence="11">The sequence shown here is derived from an EMBL/GenBank/DDBJ whole genome shotgun (WGS) entry which is preliminary data.</text>
</comment>
<feature type="transmembrane region" description="Helical" evidence="10">
    <location>
        <begin position="355"/>
        <end position="379"/>
    </location>
</feature>
<keyword evidence="8" id="KW-0406">Ion transport</keyword>
<feature type="transmembrane region" description="Helical" evidence="10">
    <location>
        <begin position="59"/>
        <end position="76"/>
    </location>
</feature>
<evidence type="ECO:0000256" key="3">
    <source>
        <dbReference type="ARBA" id="ARBA00022475"/>
    </source>
</evidence>
<keyword evidence="2" id="KW-0813">Transport</keyword>
<feature type="transmembrane region" description="Helical" evidence="10">
    <location>
        <begin position="88"/>
        <end position="112"/>
    </location>
</feature>
<organism evidence="11 12">
    <name type="scientific">Pseudoalteromonas ruthenica</name>
    <dbReference type="NCBI Taxonomy" id="151081"/>
    <lineage>
        <taxon>Bacteria</taxon>
        <taxon>Pseudomonadati</taxon>
        <taxon>Pseudomonadota</taxon>
        <taxon>Gammaproteobacteria</taxon>
        <taxon>Alteromonadales</taxon>
        <taxon>Pseudoalteromonadaceae</taxon>
        <taxon>Pseudoalteromonas</taxon>
    </lineage>
</organism>
<feature type="transmembrane region" description="Helical" evidence="10">
    <location>
        <begin position="27"/>
        <end position="47"/>
    </location>
</feature>
<evidence type="ECO:0000256" key="5">
    <source>
        <dbReference type="ARBA" id="ARBA00022692"/>
    </source>
</evidence>
<protein>
    <submittedName>
        <fullName evidence="11">Ktr system potassium transporter B</fullName>
    </submittedName>
</protein>
<dbReference type="GO" id="GO:0015379">
    <property type="term" value="F:potassium:chloride symporter activity"/>
    <property type="evidence" value="ECO:0007669"/>
    <property type="project" value="InterPro"/>
</dbReference>
<keyword evidence="4" id="KW-0633">Potassium transport</keyword>
<proteinExistence type="predicted"/>
<dbReference type="EMBL" id="PNCG01000018">
    <property type="protein sequence ID" value="TMP85821.1"/>
    <property type="molecule type" value="Genomic_DNA"/>
</dbReference>
<evidence type="ECO:0000256" key="8">
    <source>
        <dbReference type="ARBA" id="ARBA00023065"/>
    </source>
</evidence>
<evidence type="ECO:0000256" key="2">
    <source>
        <dbReference type="ARBA" id="ARBA00022448"/>
    </source>
</evidence>
<dbReference type="InterPro" id="IPR003445">
    <property type="entry name" value="Cat_transpt"/>
</dbReference>
<feature type="transmembrane region" description="Helical" evidence="10">
    <location>
        <begin position="240"/>
        <end position="259"/>
    </location>
</feature>
<keyword evidence="3" id="KW-1003">Cell membrane</keyword>
<evidence type="ECO:0000256" key="10">
    <source>
        <dbReference type="SAM" id="Phobius"/>
    </source>
</evidence>
<keyword evidence="9 10" id="KW-0472">Membrane</keyword>
<dbReference type="AlphaFoldDB" id="A0A5S3Z1D7"/>
<dbReference type="NCBIfam" id="TIGR00933">
    <property type="entry name" value="2a38"/>
    <property type="match status" value="1"/>
</dbReference>
<evidence type="ECO:0000256" key="4">
    <source>
        <dbReference type="ARBA" id="ARBA00022538"/>
    </source>
</evidence>
<keyword evidence="5 10" id="KW-0812">Transmembrane</keyword>
<sequence>MKNWLPSNRPYSRPKVLHNEMTSLSPASLLIIGFGIMIAVGTCLLLLPMANNYPISFSEALFSATSAVTVTGLIVVDTGSQFSDFGQWVIAALIQFGGLGFMTFAVVILKGIGIKLDLKKRLIMREGLAQTNLGSLVDTAKAVIIFALTIEAMAIVVLTCHWQSSLGWERALHNAIFYTVSAFNNAGFALQSDSLTGYRDDWVVNGVISGLFIVGGLGFLVLIDVIKVRKWQKFSLNSKVVIVATCVINVIAMCMFLLLEWRNTLAAMPLGEQLQAAWFQAVTPRTAGFNTLDMAALNDSTTLLMMLLMLIGGGSMSTASGLKIGTVVIMIVATYASLRQRSYVNLVRREIANDLVYRAFSLFFIYFIAVFVAVFALAVSEQKSLLDIVFEVVSAVSTVGLSRGLTGELSAFGEGVIIVLMIVGRIGPLTFLYLLAKPKVKYARYAPASLQVG</sequence>
<feature type="transmembrane region" description="Helical" evidence="10">
    <location>
        <begin position="303"/>
        <end position="335"/>
    </location>
</feature>
<gene>
    <name evidence="11" type="ORF">CWC05_16545</name>
</gene>
<keyword evidence="6" id="KW-0630">Potassium</keyword>
<evidence type="ECO:0000313" key="12">
    <source>
        <dbReference type="Proteomes" id="UP000305874"/>
    </source>
</evidence>
<keyword evidence="7 10" id="KW-1133">Transmembrane helix</keyword>
<evidence type="ECO:0000256" key="7">
    <source>
        <dbReference type="ARBA" id="ARBA00022989"/>
    </source>
</evidence>
<accession>A0A5S3Z1D7</accession>
<name>A0A5S3Z1D7_9GAMM</name>
<evidence type="ECO:0000256" key="1">
    <source>
        <dbReference type="ARBA" id="ARBA00004651"/>
    </source>
</evidence>
<evidence type="ECO:0000313" key="11">
    <source>
        <dbReference type="EMBL" id="TMP85821.1"/>
    </source>
</evidence>
<reference evidence="11 12" key="1">
    <citation type="submission" date="2017-12" db="EMBL/GenBank/DDBJ databases">
        <authorList>
            <person name="Paulsen S."/>
            <person name="Gram L.K."/>
        </authorList>
    </citation>
    <scope>NUCLEOTIDE SEQUENCE [LARGE SCALE GENOMIC DNA]</scope>
    <source>
        <strain evidence="11 12">S2897</strain>
    </source>
</reference>
<comment type="subcellular location">
    <subcellularLocation>
        <location evidence="1">Cell membrane</location>
        <topology evidence="1">Multi-pass membrane protein</topology>
    </subcellularLocation>
</comment>